<dbReference type="Proteomes" id="UP000239430">
    <property type="component" value="Unassembled WGS sequence"/>
</dbReference>
<feature type="transmembrane region" description="Helical" evidence="1">
    <location>
        <begin position="202"/>
        <end position="219"/>
    </location>
</feature>
<evidence type="ECO:0000313" key="3">
    <source>
        <dbReference type="EMBL" id="PRR76423.1"/>
    </source>
</evidence>
<keyword evidence="1" id="KW-1133">Transmembrane helix</keyword>
<keyword evidence="4" id="KW-1185">Reference proteome</keyword>
<feature type="transmembrane region" description="Helical" evidence="1">
    <location>
        <begin position="352"/>
        <end position="378"/>
    </location>
</feature>
<feature type="transmembrane region" description="Helical" evidence="1">
    <location>
        <begin position="460"/>
        <end position="481"/>
    </location>
</feature>
<feature type="transmembrane region" description="Helical" evidence="1">
    <location>
        <begin position="108"/>
        <end position="134"/>
    </location>
</feature>
<gene>
    <name evidence="3" type="ORF">MOST_05910</name>
</gene>
<dbReference type="Pfam" id="PF01970">
    <property type="entry name" value="TctA"/>
    <property type="match status" value="1"/>
</dbReference>
<feature type="domain" description="DUF112" evidence="2">
    <location>
        <begin position="18"/>
        <end position="436"/>
    </location>
</feature>
<keyword evidence="1" id="KW-0812">Transmembrane</keyword>
<feature type="transmembrane region" description="Helical" evidence="1">
    <location>
        <begin position="12"/>
        <end position="37"/>
    </location>
</feature>
<dbReference type="PANTHER" id="PTHR35342:SF5">
    <property type="entry name" value="TRICARBOXYLIC TRANSPORT PROTEIN"/>
    <property type="match status" value="1"/>
</dbReference>
<feature type="transmembrane region" description="Helical" evidence="1">
    <location>
        <begin position="165"/>
        <end position="182"/>
    </location>
</feature>
<dbReference type="EMBL" id="PVXL01000021">
    <property type="protein sequence ID" value="PRR76423.1"/>
    <property type="molecule type" value="Genomic_DNA"/>
</dbReference>
<dbReference type="PANTHER" id="PTHR35342">
    <property type="entry name" value="TRICARBOXYLIC TRANSPORT PROTEIN"/>
    <property type="match status" value="1"/>
</dbReference>
<sequence length="498" mass="52236">MIEALASAASQVFSPLGLIIMFLGSIIGTIVGALPGLTATMAVAVLVPITFGMSPELAMMLLLGIYCGAMNGGTISAVLVNVPGTPGAIMTGLDGYAMAQRGEGGKAIGIATVGSFVGGIFSNIVLIIAAPLLAMIALKFAAPEYFALAIFGLAGVAASTTKSPIKGIASVFLGLLISVIGLDPMTGVERFTFGNPEMQGGLDFVPVMIGVYGLGEVLMQIHESKYGYMVTQKIKGVLPTWQEIKSLKTIFLRSSVIGTAIGALPGEGATVAAFLAYTDARQNSKHPEKFGTGVIEGVASCETANNAVVGGSLIPTLTLGIPGSGTMAILMGAFMMHNIIPGPMLFKEKPELVYAIFMSLAINNLFMLIIGLAGARIFARMVSIPMNMLLPIIGVLCIIGSYATTNTYFSVLIMIVTGIIGYIMRIFAFPLVPMVLGVILGPLAEVSLRRSLLMSEGSMAIFFIRPGSLIILLFTGIYLCWPYIKKILIRPDEVKINS</sequence>
<feature type="transmembrane region" description="Helical" evidence="1">
    <location>
        <begin position="140"/>
        <end position="158"/>
    </location>
</feature>
<name>A0A9X7P7H0_9FIRM</name>
<accession>A0A9X7P7H0</accession>
<reference evidence="3 4" key="1">
    <citation type="submission" date="2018-03" db="EMBL/GenBank/DDBJ databases">
        <title>Genome sequence of Moorella stamsii DSM 26217.</title>
        <authorList>
            <person name="Poehlein A."/>
            <person name="Daniel R."/>
        </authorList>
    </citation>
    <scope>NUCLEOTIDE SEQUENCE [LARGE SCALE GENOMIC DNA]</scope>
    <source>
        <strain evidence="4">DSM 26217</strain>
    </source>
</reference>
<feature type="transmembrane region" description="Helical" evidence="1">
    <location>
        <begin position="319"/>
        <end position="340"/>
    </location>
</feature>
<dbReference type="AlphaFoldDB" id="A0A9X7P7H0"/>
<feature type="transmembrane region" description="Helical" evidence="1">
    <location>
        <begin position="255"/>
        <end position="277"/>
    </location>
</feature>
<evidence type="ECO:0000256" key="1">
    <source>
        <dbReference type="SAM" id="Phobius"/>
    </source>
</evidence>
<feature type="transmembrane region" description="Helical" evidence="1">
    <location>
        <begin position="384"/>
        <end position="404"/>
    </location>
</feature>
<proteinExistence type="predicted"/>
<dbReference type="InterPro" id="IPR002823">
    <property type="entry name" value="DUF112_TM"/>
</dbReference>
<feature type="transmembrane region" description="Helical" evidence="1">
    <location>
        <begin position="411"/>
        <end position="440"/>
    </location>
</feature>
<evidence type="ECO:0000313" key="4">
    <source>
        <dbReference type="Proteomes" id="UP000239430"/>
    </source>
</evidence>
<protein>
    <submittedName>
        <fullName evidence="3">Tripartite tricarboxylate transporter TctA family protein</fullName>
    </submittedName>
</protein>
<organism evidence="3 4">
    <name type="scientific">Neomoorella stamsii</name>
    <dbReference type="NCBI Taxonomy" id="1266720"/>
    <lineage>
        <taxon>Bacteria</taxon>
        <taxon>Bacillati</taxon>
        <taxon>Bacillota</taxon>
        <taxon>Clostridia</taxon>
        <taxon>Neomoorellales</taxon>
        <taxon>Neomoorellaceae</taxon>
        <taxon>Neomoorella</taxon>
    </lineage>
</organism>
<comment type="caution">
    <text evidence="3">The sequence shown here is derived from an EMBL/GenBank/DDBJ whole genome shotgun (WGS) entry which is preliminary data.</text>
</comment>
<dbReference type="RefSeq" id="WP_054936231.1">
    <property type="nucleotide sequence ID" value="NZ_PVXL01000021.1"/>
</dbReference>
<evidence type="ECO:0000259" key="2">
    <source>
        <dbReference type="Pfam" id="PF01970"/>
    </source>
</evidence>
<keyword evidence="1" id="KW-0472">Membrane</keyword>